<dbReference type="InterPro" id="IPR002355">
    <property type="entry name" value="Cu_oxidase_Cu_BS"/>
</dbReference>
<dbReference type="PROSITE" id="PS00080">
    <property type="entry name" value="MULTICOPPER_OXIDASE2"/>
    <property type="match status" value="1"/>
</dbReference>
<dbReference type="Pfam" id="PF07732">
    <property type="entry name" value="Cu-oxidase_3"/>
    <property type="match status" value="1"/>
</dbReference>
<evidence type="ECO:0000313" key="5">
    <source>
        <dbReference type="EMBL" id="OAT32202.1"/>
    </source>
</evidence>
<comment type="caution">
    <text evidence="5">The sequence shown here is derived from an EMBL/GenBank/DDBJ whole genome shotgun (WGS) entry which is preliminary data.</text>
</comment>
<evidence type="ECO:0000256" key="2">
    <source>
        <dbReference type="ARBA" id="ARBA00023002"/>
    </source>
</evidence>
<evidence type="ECO:0000256" key="1">
    <source>
        <dbReference type="ARBA" id="ARBA00022723"/>
    </source>
</evidence>
<dbReference type="GO" id="GO:0005507">
    <property type="term" value="F:copper ion binding"/>
    <property type="evidence" value="ECO:0007669"/>
    <property type="project" value="InterPro"/>
</dbReference>
<keyword evidence="2 5" id="KW-0560">Oxidoreductase</keyword>
<evidence type="ECO:0000259" key="3">
    <source>
        <dbReference type="Pfam" id="PF07731"/>
    </source>
</evidence>
<sequence>MQRRQFLKYSLSSVMLAGVIRTAQGDEPVPTSVPDLLAQSDFISGNSLRDLPILKNESNAKGEFIGTLTASECQKQFTSNTPPTTCQAYNDVLPGPLIELEAGMKVRITFVNNLGSPSTIHWHGLPVPSDQDGGPDDPVAPGASKIYQFQLPERISGSYWYHPHPLEGSAQQIATGLAGPIIIRDPQETLAHLKESHWVISDLRLDPKGAIPAHNYADWVDGREGEFVLLNGQYQPTLTLNSAQRVRIWNMCSARYLNLSLPGCQIIQVGSDGGLMEKALPAQNDILLAPGERMEVLITGNSGKFTLNLLPYNRYPMMSKPPQTAQELAQVTFEKTAAPAALSTALRAIEPLPEGTNVLRAVMSEKMGDIMKNKGGTPPRAFLINGKDFNLTRMDLHSEVGKVDHWQIINATTMDHPFHIHGGSFQVIQRVWRGQKTTPPCLAWKDTVNLQPGETVHVLMLQDKPGMRMFHCHIIEHEELGMMGNLMVV</sequence>
<keyword evidence="6" id="KW-1185">Reference proteome</keyword>
<dbReference type="RefSeq" id="WP_064559138.1">
    <property type="nucleotide sequence ID" value="NZ_LXER01000017.1"/>
</dbReference>
<proteinExistence type="predicted"/>
<dbReference type="EMBL" id="LXER01000017">
    <property type="protein sequence ID" value="OAT32202.1"/>
    <property type="molecule type" value="Genomic_DNA"/>
</dbReference>
<dbReference type="OrthoDB" id="9757546at2"/>
<dbReference type="PATRIC" id="fig|1354251.4.peg.2167"/>
<organism evidence="5 6">
    <name type="scientific">Buttiauxella brennerae ATCC 51605</name>
    <dbReference type="NCBI Taxonomy" id="1354251"/>
    <lineage>
        <taxon>Bacteria</taxon>
        <taxon>Pseudomonadati</taxon>
        <taxon>Pseudomonadota</taxon>
        <taxon>Gammaproteobacteria</taxon>
        <taxon>Enterobacterales</taxon>
        <taxon>Enterobacteriaceae</taxon>
        <taxon>Buttiauxella</taxon>
    </lineage>
</organism>
<dbReference type="InterPro" id="IPR045087">
    <property type="entry name" value="Cu-oxidase_fam"/>
</dbReference>
<dbReference type="InterPro" id="IPR011707">
    <property type="entry name" value="Cu-oxidase-like_N"/>
</dbReference>
<dbReference type="InterPro" id="IPR011706">
    <property type="entry name" value="Cu-oxidase_C"/>
</dbReference>
<reference evidence="5 6" key="1">
    <citation type="submission" date="2016-04" db="EMBL/GenBank/DDBJ databases">
        <title>ATOL: Assembling a taxonomically balanced genome-scale reconstruction of the evolutionary history of the Enterobacteriaceae.</title>
        <authorList>
            <person name="Plunkett G.III."/>
            <person name="Neeno-Eckwall E.C."/>
            <person name="Glasner J.D."/>
            <person name="Perna N.T."/>
        </authorList>
    </citation>
    <scope>NUCLEOTIDE SEQUENCE [LARGE SCALE GENOMIC DNA]</scope>
    <source>
        <strain evidence="5 6">ATCC 51605</strain>
    </source>
</reference>
<keyword evidence="1" id="KW-0479">Metal-binding</keyword>
<evidence type="ECO:0000259" key="4">
    <source>
        <dbReference type="Pfam" id="PF07732"/>
    </source>
</evidence>
<name>A0A1B7IR26_9ENTR</name>
<dbReference type="CDD" id="cd13881">
    <property type="entry name" value="CuRO_2_McoC_like"/>
    <property type="match status" value="1"/>
</dbReference>
<dbReference type="AlphaFoldDB" id="A0A1B7IR26"/>
<dbReference type="PANTHER" id="PTHR11709:SF2">
    <property type="entry name" value="MULTICOPPER OXIDASE LPR1"/>
    <property type="match status" value="1"/>
</dbReference>
<dbReference type="SUPFAM" id="SSF49503">
    <property type="entry name" value="Cupredoxins"/>
    <property type="match status" value="3"/>
</dbReference>
<dbReference type="EC" id="1.-.-.-" evidence="5"/>
<feature type="domain" description="Plastocyanin-like" evidence="3">
    <location>
        <begin position="376"/>
        <end position="488"/>
    </location>
</feature>
<dbReference type="Pfam" id="PF07731">
    <property type="entry name" value="Cu-oxidase_2"/>
    <property type="match status" value="1"/>
</dbReference>
<dbReference type="GO" id="GO:0016491">
    <property type="term" value="F:oxidoreductase activity"/>
    <property type="evidence" value="ECO:0007669"/>
    <property type="project" value="UniProtKB-KW"/>
</dbReference>
<dbReference type="PANTHER" id="PTHR11709">
    <property type="entry name" value="MULTI-COPPER OXIDASE"/>
    <property type="match status" value="1"/>
</dbReference>
<gene>
    <name evidence="5" type="ORF">M975_2094</name>
</gene>
<feature type="domain" description="Plastocyanin-like" evidence="4">
    <location>
        <begin position="82"/>
        <end position="187"/>
    </location>
</feature>
<evidence type="ECO:0000313" key="6">
    <source>
        <dbReference type="Proteomes" id="UP000078410"/>
    </source>
</evidence>
<dbReference type="Gene3D" id="2.60.40.420">
    <property type="entry name" value="Cupredoxins - blue copper proteins"/>
    <property type="match status" value="3"/>
</dbReference>
<dbReference type="Proteomes" id="UP000078410">
    <property type="component" value="Unassembled WGS sequence"/>
</dbReference>
<dbReference type="InterPro" id="IPR008972">
    <property type="entry name" value="Cupredoxin"/>
</dbReference>
<accession>A0A1B7IR26</accession>
<protein>
    <submittedName>
        <fullName evidence="5">Blue copper oxidase</fullName>
        <ecNumber evidence="5">1.-.-.-</ecNumber>
    </submittedName>
</protein>